<dbReference type="InterPro" id="IPR042227">
    <property type="entry name" value="KBRS"/>
</dbReference>
<dbReference type="GO" id="GO:0043124">
    <property type="term" value="P:negative regulation of canonical NF-kappaB signal transduction"/>
    <property type="evidence" value="ECO:0007669"/>
    <property type="project" value="InterPro"/>
</dbReference>
<evidence type="ECO:0000313" key="6">
    <source>
        <dbReference type="WBParaSite" id="SBAD_0000427801-mRNA-1"/>
    </source>
</evidence>
<dbReference type="GO" id="GO:0005525">
    <property type="term" value="F:GTP binding"/>
    <property type="evidence" value="ECO:0007669"/>
    <property type="project" value="UniProtKB-KW"/>
</dbReference>
<dbReference type="PROSITE" id="PS51419">
    <property type="entry name" value="RAB"/>
    <property type="match status" value="1"/>
</dbReference>
<dbReference type="Pfam" id="PF00071">
    <property type="entry name" value="Ras"/>
    <property type="match status" value="1"/>
</dbReference>
<dbReference type="Proteomes" id="UP000270296">
    <property type="component" value="Unassembled WGS sequence"/>
</dbReference>
<dbReference type="EMBL" id="UZAM01008124">
    <property type="protein sequence ID" value="VDP03358.1"/>
    <property type="molecule type" value="Genomic_DNA"/>
</dbReference>
<protein>
    <submittedName>
        <fullName evidence="6">Ras family protein</fullName>
    </submittedName>
</protein>
<proteinExistence type="inferred from homology"/>
<accession>A0A183IKF1</accession>
<dbReference type="InterPro" id="IPR001806">
    <property type="entry name" value="Small_GTPase"/>
</dbReference>
<keyword evidence="3" id="KW-0342">GTP-binding</keyword>
<evidence type="ECO:0000256" key="2">
    <source>
        <dbReference type="ARBA" id="ARBA00022741"/>
    </source>
</evidence>
<name>A0A183IKF1_9BILA</name>
<sequence length="159" mass="18118">MQVEHDKNAKDSVLVLDTCGLDAEAREIKNCYLQCADALIFVYSIDNQASFDVLLENRQIIERTLKERKDFCLAILGNKVDNEGARMVAKDAALLKWKDDSVANRDRIKIYEVTAKGRETLIEPFSFILSRLFPSQKESKFLLPRRKDKQPGAAIVIDI</sequence>
<dbReference type="GO" id="GO:0032484">
    <property type="term" value="P:Ral protein signal transduction"/>
    <property type="evidence" value="ECO:0007669"/>
    <property type="project" value="TreeGrafter"/>
</dbReference>
<dbReference type="InterPro" id="IPR027417">
    <property type="entry name" value="P-loop_NTPase"/>
</dbReference>
<dbReference type="AlphaFoldDB" id="A0A183IKF1"/>
<dbReference type="SUPFAM" id="SSF52540">
    <property type="entry name" value="P-loop containing nucleoside triphosphate hydrolases"/>
    <property type="match status" value="1"/>
</dbReference>
<dbReference type="GO" id="GO:0032794">
    <property type="term" value="F:GTPase activating protein binding"/>
    <property type="evidence" value="ECO:0007669"/>
    <property type="project" value="TreeGrafter"/>
</dbReference>
<dbReference type="Gene3D" id="3.40.50.300">
    <property type="entry name" value="P-loop containing nucleotide triphosphate hydrolases"/>
    <property type="match status" value="1"/>
</dbReference>
<evidence type="ECO:0000313" key="4">
    <source>
        <dbReference type="EMBL" id="VDP03358.1"/>
    </source>
</evidence>
<reference evidence="6" key="1">
    <citation type="submission" date="2016-06" db="UniProtKB">
        <authorList>
            <consortium name="WormBaseParasite"/>
        </authorList>
    </citation>
    <scope>IDENTIFICATION</scope>
</reference>
<dbReference type="OrthoDB" id="10002389at2759"/>
<dbReference type="GO" id="GO:0003924">
    <property type="term" value="F:GTPase activity"/>
    <property type="evidence" value="ECO:0007669"/>
    <property type="project" value="InterPro"/>
</dbReference>
<gene>
    <name evidence="4" type="ORF">SBAD_LOCUS4097</name>
</gene>
<keyword evidence="2" id="KW-0547">Nucleotide-binding</keyword>
<dbReference type="PANTHER" id="PTHR46152">
    <property type="entry name" value="NF-KAPPA-B INHIBITOR-INTERACTING RAS-LIKE PROTEIN"/>
    <property type="match status" value="1"/>
</dbReference>
<comment type="similarity">
    <text evidence="1">Belongs to the small GTPase superfamily. Ras family. KappaB-Ras subfamily.</text>
</comment>
<organism evidence="6">
    <name type="scientific">Soboliphyme baturini</name>
    <dbReference type="NCBI Taxonomy" id="241478"/>
    <lineage>
        <taxon>Eukaryota</taxon>
        <taxon>Metazoa</taxon>
        <taxon>Ecdysozoa</taxon>
        <taxon>Nematoda</taxon>
        <taxon>Enoplea</taxon>
        <taxon>Dorylaimia</taxon>
        <taxon>Dioctophymatida</taxon>
        <taxon>Dioctophymatoidea</taxon>
        <taxon>Soboliphymatidae</taxon>
        <taxon>Soboliphyme</taxon>
    </lineage>
</organism>
<evidence type="ECO:0000256" key="3">
    <source>
        <dbReference type="ARBA" id="ARBA00023134"/>
    </source>
</evidence>
<dbReference type="SMART" id="SM00173">
    <property type="entry name" value="RAS"/>
    <property type="match status" value="1"/>
</dbReference>
<dbReference type="WBParaSite" id="SBAD_0000427801-mRNA-1">
    <property type="protein sequence ID" value="SBAD_0000427801-mRNA-1"/>
    <property type="gene ID" value="SBAD_0000427801"/>
</dbReference>
<evidence type="ECO:0000313" key="5">
    <source>
        <dbReference type="Proteomes" id="UP000270296"/>
    </source>
</evidence>
<evidence type="ECO:0000256" key="1">
    <source>
        <dbReference type="ARBA" id="ARBA00008094"/>
    </source>
</evidence>
<keyword evidence="5" id="KW-1185">Reference proteome</keyword>
<dbReference type="PANTHER" id="PTHR46152:SF3">
    <property type="entry name" value="NF-KAPPA-B INHIBITOR-INTERACTING RAS-LIKE PROTEIN"/>
    <property type="match status" value="1"/>
</dbReference>
<reference evidence="4 5" key="2">
    <citation type="submission" date="2018-11" db="EMBL/GenBank/DDBJ databases">
        <authorList>
            <consortium name="Pathogen Informatics"/>
        </authorList>
    </citation>
    <scope>NUCLEOTIDE SEQUENCE [LARGE SCALE GENOMIC DNA]</scope>
</reference>